<feature type="transmembrane region" description="Helical" evidence="8">
    <location>
        <begin position="378"/>
        <end position="396"/>
    </location>
</feature>
<feature type="transmembrane region" description="Helical" evidence="8">
    <location>
        <begin position="184"/>
        <end position="201"/>
    </location>
</feature>
<feature type="transmembrane region" description="Helical" evidence="8">
    <location>
        <begin position="495"/>
        <end position="513"/>
    </location>
</feature>
<dbReference type="GO" id="GO:0010041">
    <property type="term" value="P:response to iron(III) ion"/>
    <property type="evidence" value="ECO:0007669"/>
    <property type="project" value="TreeGrafter"/>
</dbReference>
<keyword evidence="5 8" id="KW-0812">Transmembrane</keyword>
<keyword evidence="7 8" id="KW-0472">Membrane</keyword>
<feature type="transmembrane region" description="Helical" evidence="8">
    <location>
        <begin position="402"/>
        <end position="419"/>
    </location>
</feature>
<feature type="domain" description="Glycosyltransferase RgtA/B/C/D-like" evidence="9">
    <location>
        <begin position="134"/>
        <end position="296"/>
    </location>
</feature>
<feature type="transmembrane region" description="Helical" evidence="8">
    <location>
        <begin position="468"/>
        <end position="488"/>
    </location>
</feature>
<evidence type="ECO:0000313" key="10">
    <source>
        <dbReference type="EMBL" id="AZP12992.1"/>
    </source>
</evidence>
<dbReference type="AlphaFoldDB" id="A0A3S9HLK1"/>
<evidence type="ECO:0000256" key="5">
    <source>
        <dbReference type="ARBA" id="ARBA00022692"/>
    </source>
</evidence>
<dbReference type="KEGG" id="upv:EJN92_13870"/>
<comment type="subcellular location">
    <subcellularLocation>
        <location evidence="1">Cell membrane</location>
        <topology evidence="1">Multi-pass membrane protein</topology>
    </subcellularLocation>
</comment>
<evidence type="ECO:0000256" key="4">
    <source>
        <dbReference type="ARBA" id="ARBA00022679"/>
    </source>
</evidence>
<keyword evidence="11" id="KW-1185">Reference proteome</keyword>
<keyword evidence="6 8" id="KW-1133">Transmembrane helix</keyword>
<keyword evidence="4 10" id="KW-0808">Transferase</keyword>
<organism evidence="10 11">
    <name type="scientific">Undibacterium parvum</name>
    <dbReference type="NCBI Taxonomy" id="401471"/>
    <lineage>
        <taxon>Bacteria</taxon>
        <taxon>Pseudomonadati</taxon>
        <taxon>Pseudomonadota</taxon>
        <taxon>Betaproteobacteria</taxon>
        <taxon>Burkholderiales</taxon>
        <taxon>Oxalobacteraceae</taxon>
        <taxon>Undibacterium</taxon>
    </lineage>
</organism>
<evidence type="ECO:0000256" key="8">
    <source>
        <dbReference type="SAM" id="Phobius"/>
    </source>
</evidence>
<feature type="transmembrane region" description="Helical" evidence="8">
    <location>
        <begin position="237"/>
        <end position="265"/>
    </location>
</feature>
<feature type="transmembrane region" description="Helical" evidence="8">
    <location>
        <begin position="159"/>
        <end position="178"/>
    </location>
</feature>
<gene>
    <name evidence="10" type="ORF">EJN92_13870</name>
</gene>
<evidence type="ECO:0000313" key="11">
    <source>
        <dbReference type="Proteomes" id="UP000275663"/>
    </source>
</evidence>
<evidence type="ECO:0000259" key="9">
    <source>
        <dbReference type="Pfam" id="PF13231"/>
    </source>
</evidence>
<dbReference type="Proteomes" id="UP000275663">
    <property type="component" value="Chromosome"/>
</dbReference>
<feature type="transmembrane region" description="Helical" evidence="8">
    <location>
        <begin position="285"/>
        <end position="303"/>
    </location>
</feature>
<dbReference type="PANTHER" id="PTHR33908:SF3">
    <property type="entry name" value="UNDECAPRENYL PHOSPHATE-ALPHA-4-AMINO-4-DEOXY-L-ARABINOSE ARABINOSYL TRANSFERASE"/>
    <property type="match status" value="1"/>
</dbReference>
<evidence type="ECO:0000256" key="2">
    <source>
        <dbReference type="ARBA" id="ARBA00022475"/>
    </source>
</evidence>
<dbReference type="GO" id="GO:0016763">
    <property type="term" value="F:pentosyltransferase activity"/>
    <property type="evidence" value="ECO:0007669"/>
    <property type="project" value="TreeGrafter"/>
</dbReference>
<evidence type="ECO:0000256" key="1">
    <source>
        <dbReference type="ARBA" id="ARBA00004651"/>
    </source>
</evidence>
<accession>A0A3S9HLK1</accession>
<feature type="transmembrane region" description="Helical" evidence="8">
    <location>
        <begin position="334"/>
        <end position="357"/>
    </location>
</feature>
<dbReference type="PANTHER" id="PTHR33908">
    <property type="entry name" value="MANNOSYLTRANSFERASE YKCB-RELATED"/>
    <property type="match status" value="1"/>
</dbReference>
<evidence type="ECO:0000256" key="7">
    <source>
        <dbReference type="ARBA" id="ARBA00023136"/>
    </source>
</evidence>
<name>A0A3S9HLK1_9BURK</name>
<dbReference type="InterPro" id="IPR050297">
    <property type="entry name" value="LipidA_mod_glycosyltrf_83"/>
</dbReference>
<dbReference type="GO" id="GO:0009103">
    <property type="term" value="P:lipopolysaccharide biosynthetic process"/>
    <property type="evidence" value="ECO:0007669"/>
    <property type="project" value="UniProtKB-ARBA"/>
</dbReference>
<keyword evidence="3" id="KW-0328">Glycosyltransferase</keyword>
<dbReference type="GO" id="GO:0005886">
    <property type="term" value="C:plasma membrane"/>
    <property type="evidence" value="ECO:0007669"/>
    <property type="project" value="UniProtKB-SubCell"/>
</dbReference>
<feature type="transmembrane region" description="Helical" evidence="8">
    <location>
        <begin position="431"/>
        <end position="448"/>
    </location>
</feature>
<protein>
    <submittedName>
        <fullName evidence="10">Glycosyltransferase family 39 protein</fullName>
    </submittedName>
</protein>
<reference evidence="10 11" key="1">
    <citation type="journal article" date="2011" name="Int. J. Syst. Evol. Microbiol.">
        <title>Description of Undibacterium oligocarboniphilum sp. nov., isolated from purified water, and Undibacterium pigrum strain CCUG 49012 as the type strain of Undibacterium parvum sp. nov., and emended descriptions of the genus Undibacterium and the species Undibacterium pigrum.</title>
        <authorList>
            <person name="Eder W."/>
            <person name="Wanner G."/>
            <person name="Ludwig W."/>
            <person name="Busse H.J."/>
            <person name="Ziemke-Kageler F."/>
            <person name="Lang E."/>
        </authorList>
    </citation>
    <scope>NUCLEOTIDE SEQUENCE [LARGE SCALE GENOMIC DNA]</scope>
    <source>
        <strain evidence="10 11">DSM 23061</strain>
    </source>
</reference>
<feature type="transmembrane region" description="Helical" evidence="8">
    <location>
        <begin position="73"/>
        <end position="98"/>
    </location>
</feature>
<evidence type="ECO:0000256" key="3">
    <source>
        <dbReference type="ARBA" id="ARBA00022676"/>
    </source>
</evidence>
<dbReference type="EMBL" id="CP034464">
    <property type="protein sequence ID" value="AZP12992.1"/>
    <property type="molecule type" value="Genomic_DNA"/>
</dbReference>
<dbReference type="InterPro" id="IPR038731">
    <property type="entry name" value="RgtA/B/C-like"/>
</dbReference>
<dbReference type="Pfam" id="PF13231">
    <property type="entry name" value="PMT_2"/>
    <property type="match status" value="1"/>
</dbReference>
<sequence length="630" mass="70282">MPALWPIYRPKNTKQFPIFRPPAGWLFLSQHFLPLFRSNMFSNPATAHAVRPLWGASAADAISFFAARARAGALLPLCLVWALALIMVGAGLGSYGILDNNEGLYSEIPREMLRSGDWQHWIIPHLNGLLYMEKPPLLYWLTALCFAIFGENETAARLVPALSSLACVGALLWFGARLGRARDGRVAALLFISGLGVTLMSRTLMFDMLLTASLTSALFSAYLFSTEGKLSCLRWAAVFLALAVLTKGLVALILFGLIMGSFSLVSATSGANFCARLKAYFDVKALLIFLAIAAPWHLIASYIEPNFAWFYFINEHVLRFLGQRLPHDYYAGSWWYYLPRMFLYLFPGSLLIPVLLFAKKKNRASVKIPTAHTKHKHLQWFLLLAWLLPLLFFSFSKAKANYYLIVVMPMAALQFSLALQQRRMTRSVRVAPGLILSAVLLLLAWGATELGESQLDAIQIGAWPASVFLAYALVAMACLSLLCSVLTWRYPRTGLLSYLLLPLAQLCLCLSLLQAAEPVLSTKGMASLLQEQHGERSVFLYRGYEEHSSLPFYLKKSLPLVDSRSSDLFWGNKLRVNDIVLSDHGFDGASDNGAIALLVQHADVHHFLLKDYSKKFSSIKKYSNATLFIN</sequence>
<evidence type="ECO:0000256" key="6">
    <source>
        <dbReference type="ARBA" id="ARBA00022989"/>
    </source>
</evidence>
<proteinExistence type="predicted"/>
<keyword evidence="2" id="KW-1003">Cell membrane</keyword>